<proteinExistence type="predicted"/>
<name>A0ACD5YXG5_AVESA</name>
<accession>A0ACD5YXG5</accession>
<keyword evidence="2" id="KW-1185">Reference proteome</keyword>
<protein>
    <submittedName>
        <fullName evidence="1">Uncharacterized protein</fullName>
    </submittedName>
</protein>
<evidence type="ECO:0000313" key="2">
    <source>
        <dbReference type="Proteomes" id="UP001732700"/>
    </source>
</evidence>
<dbReference type="Proteomes" id="UP001732700">
    <property type="component" value="Chromosome 6A"/>
</dbReference>
<reference evidence="1" key="1">
    <citation type="submission" date="2021-05" db="EMBL/GenBank/DDBJ databases">
        <authorList>
            <person name="Scholz U."/>
            <person name="Mascher M."/>
            <person name="Fiebig A."/>
        </authorList>
    </citation>
    <scope>NUCLEOTIDE SEQUENCE [LARGE SCALE GENOMIC DNA]</scope>
</reference>
<evidence type="ECO:0000313" key="1">
    <source>
        <dbReference type="EnsemblPlants" id="AVESA.00010b.r2.6AG1054900.1.CDS"/>
    </source>
</evidence>
<organism evidence="1 2">
    <name type="scientific">Avena sativa</name>
    <name type="common">Oat</name>
    <dbReference type="NCBI Taxonomy" id="4498"/>
    <lineage>
        <taxon>Eukaryota</taxon>
        <taxon>Viridiplantae</taxon>
        <taxon>Streptophyta</taxon>
        <taxon>Embryophyta</taxon>
        <taxon>Tracheophyta</taxon>
        <taxon>Spermatophyta</taxon>
        <taxon>Magnoliopsida</taxon>
        <taxon>Liliopsida</taxon>
        <taxon>Poales</taxon>
        <taxon>Poaceae</taxon>
        <taxon>BOP clade</taxon>
        <taxon>Pooideae</taxon>
        <taxon>Poodae</taxon>
        <taxon>Poeae</taxon>
        <taxon>Poeae Chloroplast Group 1 (Aveneae type)</taxon>
        <taxon>Aveninae</taxon>
        <taxon>Avena</taxon>
    </lineage>
</organism>
<dbReference type="EnsemblPlants" id="AVESA.00010b.r2.6AG1054900.1">
    <property type="protein sequence ID" value="AVESA.00010b.r2.6AG1054900.1.CDS"/>
    <property type="gene ID" value="AVESA.00010b.r2.6AG1054900"/>
</dbReference>
<sequence length="238" mass="25655">MDDRPQPPPPPPPQSLFVTSMSAPSSPYSALHPLLLPSPNPHLLLKPKTLTLSLSSSSLASIPSSSSPPAPASDAWELVHPTITVAAPSPVDIDGGLDDCAIFPPRLHEGLGLEAEAEEAATKEEKEEETDDDEEEWLWGWRRCHAAARRAWAAGAGSVLVHGECGCPGVRPAVWSAAAAAVVVGALLYVRRRDRRERDLLVLLSQEKDKRIAQLLHQIALLSDIRSGSETIKIMRNS</sequence>
<reference evidence="1" key="2">
    <citation type="submission" date="2025-09" db="UniProtKB">
        <authorList>
            <consortium name="EnsemblPlants"/>
        </authorList>
    </citation>
    <scope>IDENTIFICATION</scope>
</reference>